<reference evidence="1 2" key="1">
    <citation type="submission" date="2019-08" db="EMBL/GenBank/DDBJ databases">
        <title>Parahaliea maris sp. nov., isolated from the surface seawater.</title>
        <authorList>
            <person name="Liu Y."/>
        </authorList>
    </citation>
    <scope>NUCLEOTIDE SEQUENCE [LARGE SCALE GENOMIC DNA]</scope>
    <source>
        <strain evidence="1 2">HSLHS9</strain>
    </source>
</reference>
<dbReference type="RefSeq" id="WP_148066763.1">
    <property type="nucleotide sequence ID" value="NZ_VRZA01000001.1"/>
</dbReference>
<proteinExistence type="predicted"/>
<sequence>MKSRRRPQATISAVRLTPTHDAEAAMVVELTYPNGGRATVQVEGSDAARVMARAGVATAGELVGQPWTVLQVREVAGPEGSR</sequence>
<accession>A0A5C9AAZ8</accession>
<dbReference type="EMBL" id="VRZA01000001">
    <property type="protein sequence ID" value="TXS96491.1"/>
    <property type="molecule type" value="Genomic_DNA"/>
</dbReference>
<evidence type="ECO:0000313" key="2">
    <source>
        <dbReference type="Proteomes" id="UP000321039"/>
    </source>
</evidence>
<keyword evidence="2" id="KW-1185">Reference proteome</keyword>
<gene>
    <name evidence="1" type="ORF">FV139_03145</name>
</gene>
<organism evidence="1 2">
    <name type="scientific">Parahaliea maris</name>
    <dbReference type="NCBI Taxonomy" id="2716870"/>
    <lineage>
        <taxon>Bacteria</taxon>
        <taxon>Pseudomonadati</taxon>
        <taxon>Pseudomonadota</taxon>
        <taxon>Gammaproteobacteria</taxon>
        <taxon>Cellvibrionales</taxon>
        <taxon>Halieaceae</taxon>
        <taxon>Parahaliea</taxon>
    </lineage>
</organism>
<evidence type="ECO:0000313" key="1">
    <source>
        <dbReference type="EMBL" id="TXS96491.1"/>
    </source>
</evidence>
<protein>
    <submittedName>
        <fullName evidence="1">Uncharacterized protein</fullName>
    </submittedName>
</protein>
<dbReference type="AlphaFoldDB" id="A0A5C9AAZ8"/>
<comment type="caution">
    <text evidence="1">The sequence shown here is derived from an EMBL/GenBank/DDBJ whole genome shotgun (WGS) entry which is preliminary data.</text>
</comment>
<dbReference type="Proteomes" id="UP000321039">
    <property type="component" value="Unassembled WGS sequence"/>
</dbReference>
<name>A0A5C9AAZ8_9GAMM</name>